<proteinExistence type="predicted"/>
<feature type="compositionally biased region" description="Basic and acidic residues" evidence="1">
    <location>
        <begin position="160"/>
        <end position="170"/>
    </location>
</feature>
<sequence>MDEAPEFDNEEEVETEHYVEDRFGVLAKMEMQMKRQLEEARRKKERSEASAYRPSKKPFKHNARRHVQETPEMIDEVEKVMQNALPGTFEDVANEREQKDRSTLYPYYPRSMRPSQMRKRTGATDVTAPSDRFGVVAKRRKIETDKLPTSSLYPYYPSIREVKEKERRNAAEISKNQESVAEERDEKSRKKIHEKNAADVKQGTHDAPSKTMEAVDEREKRNHQSSSHPYYPGRARWMRESENS</sequence>
<reference evidence="3" key="1">
    <citation type="submission" date="2011-07" db="EMBL/GenBank/DDBJ databases">
        <authorList>
            <consortium name="Caenorhabditis brenneri Sequencing and Analysis Consortium"/>
            <person name="Wilson R.K."/>
        </authorList>
    </citation>
    <scope>NUCLEOTIDE SEQUENCE [LARGE SCALE GENOMIC DNA]</scope>
    <source>
        <strain evidence="3">PB2801</strain>
    </source>
</reference>
<evidence type="ECO:0000313" key="3">
    <source>
        <dbReference type="Proteomes" id="UP000008068"/>
    </source>
</evidence>
<evidence type="ECO:0000313" key="2">
    <source>
        <dbReference type="EMBL" id="EGT39324.1"/>
    </source>
</evidence>
<dbReference type="InParanoid" id="G0NWX5"/>
<feature type="compositionally biased region" description="Basic and acidic residues" evidence="1">
    <location>
        <begin position="34"/>
        <end position="48"/>
    </location>
</feature>
<gene>
    <name evidence="2" type="ORF">CAEBREN_20302</name>
</gene>
<evidence type="ECO:0000256" key="1">
    <source>
        <dbReference type="SAM" id="MobiDB-lite"/>
    </source>
</evidence>
<organism evidence="3">
    <name type="scientific">Caenorhabditis brenneri</name>
    <name type="common">Nematode worm</name>
    <dbReference type="NCBI Taxonomy" id="135651"/>
    <lineage>
        <taxon>Eukaryota</taxon>
        <taxon>Metazoa</taxon>
        <taxon>Ecdysozoa</taxon>
        <taxon>Nematoda</taxon>
        <taxon>Chromadorea</taxon>
        <taxon>Rhabditida</taxon>
        <taxon>Rhabditina</taxon>
        <taxon>Rhabditomorpha</taxon>
        <taxon>Rhabditoidea</taxon>
        <taxon>Rhabditidae</taxon>
        <taxon>Peloderinae</taxon>
        <taxon>Caenorhabditis</taxon>
    </lineage>
</organism>
<protein>
    <submittedName>
        <fullName evidence="2">Uncharacterized protein</fullName>
    </submittedName>
</protein>
<feature type="compositionally biased region" description="Basic residues" evidence="1">
    <location>
        <begin position="54"/>
        <end position="65"/>
    </location>
</feature>
<accession>G0NWX5</accession>
<dbReference type="EMBL" id="GL379967">
    <property type="protein sequence ID" value="EGT39324.1"/>
    <property type="molecule type" value="Genomic_DNA"/>
</dbReference>
<feature type="region of interest" description="Disordered" evidence="1">
    <location>
        <begin position="159"/>
        <end position="244"/>
    </location>
</feature>
<dbReference type="AlphaFoldDB" id="G0NWX5"/>
<feature type="region of interest" description="Disordered" evidence="1">
    <location>
        <begin position="34"/>
        <end position="71"/>
    </location>
</feature>
<feature type="region of interest" description="Disordered" evidence="1">
    <location>
        <begin position="89"/>
        <end position="127"/>
    </location>
</feature>
<keyword evidence="3" id="KW-1185">Reference proteome</keyword>
<dbReference type="Proteomes" id="UP000008068">
    <property type="component" value="Unassembled WGS sequence"/>
</dbReference>
<name>G0NWX5_CAEBE</name>
<feature type="compositionally biased region" description="Basic and acidic residues" evidence="1">
    <location>
        <begin position="93"/>
        <end position="102"/>
    </location>
</feature>
<feature type="compositionally biased region" description="Basic and acidic residues" evidence="1">
    <location>
        <begin position="181"/>
        <end position="222"/>
    </location>
</feature>
<dbReference type="HOGENOM" id="CLU_1138866_0_0_1"/>